<dbReference type="PANTHER" id="PTHR23348:SF16">
    <property type="entry name" value="LEUCINE RICH REPEAT FAMILY PROTEIN"/>
    <property type="match status" value="1"/>
</dbReference>
<dbReference type="EMBL" id="HACA01029884">
    <property type="protein sequence ID" value="CDW47245.1"/>
    <property type="molecule type" value="Transcribed_RNA"/>
</dbReference>
<feature type="compositionally biased region" description="Basic and acidic residues" evidence="3">
    <location>
        <begin position="121"/>
        <end position="130"/>
    </location>
</feature>
<evidence type="ECO:0000256" key="3">
    <source>
        <dbReference type="SAM" id="MobiDB-lite"/>
    </source>
</evidence>
<name>A0A0K2VA86_LEPSM</name>
<feature type="compositionally biased region" description="Basic and acidic residues" evidence="3">
    <location>
        <begin position="1"/>
        <end position="11"/>
    </location>
</feature>
<organism evidence="4">
    <name type="scientific">Lepeophtheirus salmonis</name>
    <name type="common">Salmon louse</name>
    <name type="synonym">Caligus salmonis</name>
    <dbReference type="NCBI Taxonomy" id="72036"/>
    <lineage>
        <taxon>Eukaryota</taxon>
        <taxon>Metazoa</taxon>
        <taxon>Ecdysozoa</taxon>
        <taxon>Arthropoda</taxon>
        <taxon>Crustacea</taxon>
        <taxon>Multicrustacea</taxon>
        <taxon>Hexanauplia</taxon>
        <taxon>Copepoda</taxon>
        <taxon>Siphonostomatoida</taxon>
        <taxon>Caligidae</taxon>
        <taxon>Lepeophtheirus</taxon>
    </lineage>
</organism>
<feature type="region of interest" description="Disordered" evidence="3">
    <location>
        <begin position="1"/>
        <end position="163"/>
    </location>
</feature>
<evidence type="ECO:0000313" key="4">
    <source>
        <dbReference type="EMBL" id="CDW47245.1"/>
    </source>
</evidence>
<dbReference type="InterPro" id="IPR052082">
    <property type="entry name" value="Myelin_sheath_structural"/>
</dbReference>
<proteinExistence type="predicted"/>
<feature type="compositionally biased region" description="Basic and acidic residues" evidence="3">
    <location>
        <begin position="148"/>
        <end position="163"/>
    </location>
</feature>
<keyword evidence="2" id="KW-0539">Nucleus</keyword>
<protein>
    <submittedName>
        <fullName evidence="4">Neuroblast differentiationassociated protein AHNAKlike [Danio rerio]</fullName>
    </submittedName>
</protein>
<feature type="compositionally biased region" description="Basic and acidic residues" evidence="3">
    <location>
        <begin position="40"/>
        <end position="54"/>
    </location>
</feature>
<accession>A0A0K2VA86</accession>
<dbReference type="PANTHER" id="PTHR23348">
    <property type="entry name" value="PERIAXIN/AHNAK"/>
    <property type="match status" value="1"/>
</dbReference>
<feature type="compositionally biased region" description="Basic and acidic residues" evidence="3">
    <location>
        <begin position="854"/>
        <end position="868"/>
    </location>
</feature>
<evidence type="ECO:0000256" key="1">
    <source>
        <dbReference type="ARBA" id="ARBA00004123"/>
    </source>
</evidence>
<sequence length="2013" mass="228183">MASSENKKLQVNEKSSFESTEEEEDTKGKPFSSISIRQSSELDRTKEEDYSQKDEDVDSSRLSTITDAIVSAFSKEEEENDSQKEDSNGREFGGGGKSSISNYSSRLTKTVTNDGKTTVYKSEDKNREEVTPGGGGTTTNIINKKKKSNDNHDDVKEEKMSSERAKILEEEKKMFSKVQQPTRSKFIEAPRKSEVVVTNETVRECLNPLGQEVTEEICVPSSSYKTFTTLNQEVEDEIIVPKSTCVLNTKPTLTSSAQMIGGSAKSYGAEMQTRVLTMKISGNTDINMEDFKNKMETCVEEMQPGCSKDMSIDSKTRESNEGNLEREITLTLKSGSQSIDSQKLQQEMYNALTRRSKKFEHGKKSSLDTTTTTTESREGSQSFNIENKHQTESASIKIREFKLSMSDQVDFDITDFSQKMNQALEELYPGSSKELSITSNVKKTTREIIMVISGEYPLDLPTIQKKMDEALRLGQRRVNTHVTTLSKDNRQTNRDHFKGNKQLLSNSSATSRDLTLRVDESKEFVLKDFRKKMNDSLERIQPGSSKLAEIETFLSKSDDGRKMRNIILKISGYLPIDTSVLREEMINAAGLEKPTIQSSNVESHVVKEINLHVYTSDDFDSKKFTQQFKETLNSLQKGSGESLTISKEDNNVDADRKDVERIISMKFNGDCPIDKMNLISTVKSMISDAEPSGYKPHVVKVASKNFTETSSRLPTSEAIKSSIHQIPFVDSKIDTPAQPKGGDTTSTSYERSMVMEPSKFKKISKFTLKEGSSSPIKIHSEFKSISTSNKFTTIDSQEDLPDVDPKIDTPAKPKSPDLHKLEYQKSSEMTKQEFQREMKKKSYSETSPNIKLKKVTEKDNLNMEKDDPMNYGASKEQEKSDDELHETRHRNIYYPGNHNYSVVPGVDPKVDTPAKPQKKELSSDETLIKAPMSRNENYVKLSKPDSINISEDSKNARVNTSKIIEVSDLKQSHTKYSCNPEKRDLQHENDNETTNLISSVDKSIRAEDAKTPNVSYEIDTPIKKREINDQSKKYEELTVSEKQKFRKIMPMDKDQKEDASILHYDIDTKRDDLDLEKRLQEMSFIFSLPIPDLEEKIRAGNLNINDIDADSVIKINKQPGNLIKSDVDMSTADFGKKLSMSQFVYGEKRGEIDINVDAPDVDLSMKKPEVNVDTDLKMKKPGFDANLKKPVIDLNVKKPDLKIPMPKLGSSKIKGEVDMDFDVNIDTPIKKRNSNFETKMYDDLTVTEKQKFHRLKPTDKYPNKYTGILHYDIDKKGAKIDMEKKMREMSLIFSMPQQELDEKIKMGNLDINSIDYGDYSNSDIHLHGEKLEFPDKNFQMKETQLDINITKPDIDLNRKNPDFDMSKLKPQFGYDQQKGDINVDVNAPNVEIDTELNMKKPGFDINLKKPDFDINLKKPDLEMKMATPKFGFGKKKGDIEVDVNSPDIGLNMKKPDLNIDADTDLKIKKTGFDIGLKKPDFDIKMKKPDFDMKMSKPKFGFGQKKGDIDGEVDAPDLNLDADLQIKNPGFDSNFEKPDIDLNMKKPGLDIDADLKMKKPGFDINLKKPDIDLNLKKPDFDMKMSMPKFGFGKKKGDLDVDVKVPDVDINVEKPNFSVDADADLKMKKPDFDINLKKPNFDINMKKPDFDMKMSMPKFGFGNKKDDLDIDVDTPEVDLKMKKLQLDIDADADFKGKKPGFDINLKKPDIDLNMKKPDFDMKMSMPKFGYGRKKGDVDIDVDGPDVDLNMKKPGLDIDADTDLKMKKPGFDINLKKPDIDLNLKKPDFDMKMSMPKFGFGKKKGDLDVDVEVPDVDINVEKPDFSVGADTDLKMKKPDFDINLKKPNFDINMKKPDFDMKMSMPIFGFGNKKGDLDVDVDTPEVDLKMKKPELDIDADADFKGKKPGFDINFKKPDIDLNMKKPDFDMKMSMPKFGYGKKKGDVDIDVDGPDVDLNMKKPGLDIDADADLKLKKPGFDINLKKPDIDLNLKKPDFDMKMSMPKFGFGKKKGDLDV</sequence>
<dbReference type="GO" id="GO:0005634">
    <property type="term" value="C:nucleus"/>
    <property type="evidence" value="ECO:0007669"/>
    <property type="project" value="UniProtKB-SubCell"/>
</dbReference>
<dbReference type="OrthoDB" id="447516at2759"/>
<evidence type="ECO:0000256" key="2">
    <source>
        <dbReference type="ARBA" id="ARBA00023242"/>
    </source>
</evidence>
<feature type="compositionally biased region" description="Basic and acidic residues" evidence="3">
    <location>
        <begin position="310"/>
        <end position="323"/>
    </location>
</feature>
<dbReference type="GO" id="GO:0043034">
    <property type="term" value="C:costamere"/>
    <property type="evidence" value="ECO:0007669"/>
    <property type="project" value="TreeGrafter"/>
</dbReference>
<feature type="non-terminal residue" evidence="4">
    <location>
        <position position="2013"/>
    </location>
</feature>
<comment type="subcellular location">
    <subcellularLocation>
        <location evidence="1">Nucleus</location>
    </subcellularLocation>
</comment>
<feature type="compositionally biased region" description="Polar residues" evidence="3">
    <location>
        <begin position="98"/>
        <end position="120"/>
    </location>
</feature>
<feature type="region of interest" description="Disordered" evidence="3">
    <location>
        <begin position="356"/>
        <end position="381"/>
    </location>
</feature>
<dbReference type="GO" id="GO:0043484">
    <property type="term" value="P:regulation of RNA splicing"/>
    <property type="evidence" value="ECO:0007669"/>
    <property type="project" value="TreeGrafter"/>
</dbReference>
<feature type="region of interest" description="Disordered" evidence="3">
    <location>
        <begin position="793"/>
        <end position="885"/>
    </location>
</feature>
<reference evidence="4" key="1">
    <citation type="submission" date="2014-05" db="EMBL/GenBank/DDBJ databases">
        <authorList>
            <person name="Chronopoulou M."/>
        </authorList>
    </citation>
    <scope>NUCLEOTIDE SEQUENCE</scope>
    <source>
        <tissue evidence="4">Whole organism</tissue>
    </source>
</reference>
<feature type="region of interest" description="Disordered" evidence="3">
    <location>
        <begin position="303"/>
        <end position="323"/>
    </location>
</feature>
<feature type="compositionally biased region" description="Basic and acidic residues" evidence="3">
    <location>
        <begin position="803"/>
        <end position="843"/>
    </location>
</feature>